<dbReference type="NCBIfam" id="TIGR00456">
    <property type="entry name" value="argS"/>
    <property type="match status" value="1"/>
</dbReference>
<dbReference type="SUPFAM" id="SSF52374">
    <property type="entry name" value="Nucleotidylyl transferase"/>
    <property type="match status" value="1"/>
</dbReference>
<evidence type="ECO:0000313" key="15">
    <source>
        <dbReference type="Proteomes" id="UP001168821"/>
    </source>
</evidence>
<dbReference type="InterPro" id="IPR001278">
    <property type="entry name" value="Arg-tRNA-ligase"/>
</dbReference>
<gene>
    <name evidence="14" type="ORF">Zmor_007420</name>
</gene>
<dbReference type="InterPro" id="IPR014729">
    <property type="entry name" value="Rossmann-like_a/b/a_fold"/>
</dbReference>
<evidence type="ECO:0000256" key="10">
    <source>
        <dbReference type="ARBA" id="ARBA00049339"/>
    </source>
</evidence>
<dbReference type="CDD" id="cd00671">
    <property type="entry name" value="ArgRS_core"/>
    <property type="match status" value="1"/>
</dbReference>
<reference evidence="14" key="1">
    <citation type="journal article" date="2023" name="G3 (Bethesda)">
        <title>Whole genome assemblies of Zophobas morio and Tenebrio molitor.</title>
        <authorList>
            <person name="Kaur S."/>
            <person name="Stinson S.A."/>
            <person name="diCenzo G.C."/>
        </authorList>
    </citation>
    <scope>NUCLEOTIDE SEQUENCE</scope>
    <source>
        <strain evidence="14">QUZm001</strain>
    </source>
</reference>
<dbReference type="Proteomes" id="UP001168821">
    <property type="component" value="Unassembled WGS sequence"/>
</dbReference>
<accession>A0AA38MNK0</accession>
<dbReference type="SMART" id="SM00836">
    <property type="entry name" value="DALR_1"/>
    <property type="match status" value="1"/>
</dbReference>
<dbReference type="Gene3D" id="1.10.730.10">
    <property type="entry name" value="Isoleucyl-tRNA Synthetase, Domain 1"/>
    <property type="match status" value="1"/>
</dbReference>
<keyword evidence="15" id="KW-1185">Reference proteome</keyword>
<dbReference type="InterPro" id="IPR001412">
    <property type="entry name" value="aa-tRNA-synth_I_CS"/>
</dbReference>
<evidence type="ECO:0000256" key="11">
    <source>
        <dbReference type="ARBA" id="ARBA00049595"/>
    </source>
</evidence>
<dbReference type="AlphaFoldDB" id="A0AA38MNK0"/>
<dbReference type="Pfam" id="PF05746">
    <property type="entry name" value="DALR_1"/>
    <property type="match status" value="1"/>
</dbReference>
<comment type="similarity">
    <text evidence="1 12">Belongs to the class-I aminoacyl-tRNA synthetase family.</text>
</comment>
<evidence type="ECO:0000256" key="3">
    <source>
        <dbReference type="ARBA" id="ARBA00022598"/>
    </source>
</evidence>
<keyword evidence="7 12" id="KW-0030">Aminoacyl-tRNA synthetase</keyword>
<proteinExistence type="inferred from homology"/>
<evidence type="ECO:0000256" key="8">
    <source>
        <dbReference type="ARBA" id="ARBA00033033"/>
    </source>
</evidence>
<evidence type="ECO:0000256" key="2">
    <source>
        <dbReference type="ARBA" id="ARBA00012837"/>
    </source>
</evidence>
<comment type="catalytic activity">
    <reaction evidence="10">
        <text>tRNA(Arg) + L-arginine + ATP = L-arginyl-tRNA(Arg) + AMP + diphosphate</text>
        <dbReference type="Rhea" id="RHEA:20301"/>
        <dbReference type="Rhea" id="RHEA-COMP:9658"/>
        <dbReference type="Rhea" id="RHEA-COMP:9673"/>
        <dbReference type="ChEBI" id="CHEBI:30616"/>
        <dbReference type="ChEBI" id="CHEBI:32682"/>
        <dbReference type="ChEBI" id="CHEBI:33019"/>
        <dbReference type="ChEBI" id="CHEBI:78442"/>
        <dbReference type="ChEBI" id="CHEBI:78513"/>
        <dbReference type="ChEBI" id="CHEBI:456215"/>
        <dbReference type="EC" id="6.1.1.19"/>
    </reaction>
</comment>
<evidence type="ECO:0000259" key="13">
    <source>
        <dbReference type="SMART" id="SM00836"/>
    </source>
</evidence>
<comment type="caution">
    <text evidence="14">The sequence shown here is derived from an EMBL/GenBank/DDBJ whole genome shotgun (WGS) entry which is preliminary data.</text>
</comment>
<keyword evidence="6 12" id="KW-0648">Protein biosynthesis</keyword>
<dbReference type="EMBL" id="JALNTZ010000002">
    <property type="protein sequence ID" value="KAJ3663111.1"/>
    <property type="molecule type" value="Genomic_DNA"/>
</dbReference>
<evidence type="ECO:0000313" key="14">
    <source>
        <dbReference type="EMBL" id="KAJ3663111.1"/>
    </source>
</evidence>
<dbReference type="PANTHER" id="PTHR11956:SF11">
    <property type="entry name" value="ARGININE--TRNA LIGASE, MITOCHONDRIAL-RELATED"/>
    <property type="match status" value="1"/>
</dbReference>
<dbReference type="FunFam" id="1.10.730.10:FF:000006">
    <property type="entry name" value="Arginyl-tRNA synthetase 2, mitochondrial"/>
    <property type="match status" value="1"/>
</dbReference>
<organism evidence="14 15">
    <name type="scientific">Zophobas morio</name>
    <dbReference type="NCBI Taxonomy" id="2755281"/>
    <lineage>
        <taxon>Eukaryota</taxon>
        <taxon>Metazoa</taxon>
        <taxon>Ecdysozoa</taxon>
        <taxon>Arthropoda</taxon>
        <taxon>Hexapoda</taxon>
        <taxon>Insecta</taxon>
        <taxon>Pterygota</taxon>
        <taxon>Neoptera</taxon>
        <taxon>Endopterygota</taxon>
        <taxon>Coleoptera</taxon>
        <taxon>Polyphaga</taxon>
        <taxon>Cucujiformia</taxon>
        <taxon>Tenebrionidae</taxon>
        <taxon>Zophobas</taxon>
    </lineage>
</organism>
<evidence type="ECO:0000256" key="12">
    <source>
        <dbReference type="RuleBase" id="RU363038"/>
    </source>
</evidence>
<evidence type="ECO:0000256" key="4">
    <source>
        <dbReference type="ARBA" id="ARBA00022741"/>
    </source>
</evidence>
<dbReference type="PANTHER" id="PTHR11956">
    <property type="entry name" value="ARGINYL-TRNA SYNTHETASE"/>
    <property type="match status" value="1"/>
</dbReference>
<dbReference type="InterPro" id="IPR008909">
    <property type="entry name" value="DALR_anticod-bd"/>
</dbReference>
<comment type="function">
    <text evidence="11">Catalyzes the attachment of arginine to tRNA(Arg) in a two-step reaction: arginine is first activated by ATP to form Arg-AMP and then transferred to the acceptor end of tRNA(Arg).</text>
</comment>
<dbReference type="InterPro" id="IPR035684">
    <property type="entry name" value="ArgRS_core"/>
</dbReference>
<name>A0AA38MNK0_9CUCU</name>
<evidence type="ECO:0000256" key="9">
    <source>
        <dbReference type="ARBA" id="ARBA00039495"/>
    </source>
</evidence>
<dbReference type="Pfam" id="PF00750">
    <property type="entry name" value="tRNA-synt_1d"/>
    <property type="match status" value="1"/>
</dbReference>
<protein>
    <recommendedName>
        <fullName evidence="9">Probable arginine--tRNA ligase, mitochondrial</fullName>
        <ecNumber evidence="2">6.1.1.19</ecNumber>
    </recommendedName>
    <alternativeName>
        <fullName evidence="8">Arginyl-tRNA synthetase</fullName>
    </alternativeName>
</protein>
<evidence type="ECO:0000256" key="7">
    <source>
        <dbReference type="ARBA" id="ARBA00023146"/>
    </source>
</evidence>
<feature type="domain" description="DALR anticodon binding" evidence="13">
    <location>
        <begin position="450"/>
        <end position="565"/>
    </location>
</feature>
<evidence type="ECO:0000256" key="5">
    <source>
        <dbReference type="ARBA" id="ARBA00022840"/>
    </source>
</evidence>
<dbReference type="GO" id="GO:0004814">
    <property type="term" value="F:arginine-tRNA ligase activity"/>
    <property type="evidence" value="ECO:0007669"/>
    <property type="project" value="UniProtKB-EC"/>
</dbReference>
<dbReference type="EC" id="6.1.1.19" evidence="2"/>
<dbReference type="InterPro" id="IPR009080">
    <property type="entry name" value="tRNAsynth_Ia_anticodon-bd"/>
</dbReference>
<keyword evidence="4 12" id="KW-0547">Nucleotide-binding</keyword>
<dbReference type="GO" id="GO:0005524">
    <property type="term" value="F:ATP binding"/>
    <property type="evidence" value="ECO:0007669"/>
    <property type="project" value="UniProtKB-KW"/>
</dbReference>
<sequence length="565" mass="64764">MSTKLKLYLGRKVIESLTKATSLTTIDLLPLICVGNTTVTNTFELHLPLTLLEDQLGVPNVNGILKIQPDDIIKSIVTKKDRANRKISFEIEKTIFIQDVLENCTQPDINLKPKTLVIDFSSPNIAKPFHMGHLRSTIIGNFIGNLNSFLHHKVTKLNYLGDWGTQFGFIKVGVDELKPSKEDIKRNPLKVLYDSYVHANKLAEKDPKVAERARQEFNRLEKGSPEDANHWKEYMQYSKQELETTYKRLGVVFDEYNFESTYNAKKIQPVLDLCNEKHVTHKESDGKLVVDVDNGKKIPLVKSDGSTLYLTRDVAAAIDRFNKYDFDKMLYIVDSSQSDHFTALKAVLRKMNFPWSDRLFHVKFGRIRGMSTRKGTAVFLKDILDECRDLMIKKQIESPNTRVPIDNSNVSDILGVSCVIINDLKQRRQKDYDFTWDKVLQVQGDTGIRLQYTHCRLYSLEKNSGAFNPKKIAPQLILEPEATILIRELARFQEILYRSNEQLEACLLVTYLFHLCNHINRAFKVLQVKSADPEVASQRLLLFSTARRVLGEGMKILGLQPLNEM</sequence>
<dbReference type="GO" id="GO:0032543">
    <property type="term" value="P:mitochondrial translation"/>
    <property type="evidence" value="ECO:0007669"/>
    <property type="project" value="TreeGrafter"/>
</dbReference>
<dbReference type="PRINTS" id="PR01038">
    <property type="entry name" value="TRNASYNTHARG"/>
</dbReference>
<dbReference type="Gene3D" id="3.40.50.620">
    <property type="entry name" value="HUPs"/>
    <property type="match status" value="1"/>
</dbReference>
<dbReference type="PROSITE" id="PS00178">
    <property type="entry name" value="AA_TRNA_LIGASE_I"/>
    <property type="match status" value="1"/>
</dbReference>
<keyword evidence="5 12" id="KW-0067">ATP-binding</keyword>
<dbReference type="SUPFAM" id="SSF47323">
    <property type="entry name" value="Anticodon-binding domain of a subclass of class I aminoacyl-tRNA synthetases"/>
    <property type="match status" value="1"/>
</dbReference>
<dbReference type="GO" id="GO:0005739">
    <property type="term" value="C:mitochondrion"/>
    <property type="evidence" value="ECO:0007669"/>
    <property type="project" value="TreeGrafter"/>
</dbReference>
<dbReference type="FunFam" id="3.40.50.620:FF:000058">
    <property type="entry name" value="Mitochondrial arginyl-tRNA synthetase"/>
    <property type="match status" value="1"/>
</dbReference>
<evidence type="ECO:0000256" key="6">
    <source>
        <dbReference type="ARBA" id="ARBA00022917"/>
    </source>
</evidence>
<dbReference type="GO" id="GO:0006420">
    <property type="term" value="P:arginyl-tRNA aminoacylation"/>
    <property type="evidence" value="ECO:0007669"/>
    <property type="project" value="InterPro"/>
</dbReference>
<keyword evidence="3 12" id="KW-0436">Ligase</keyword>
<evidence type="ECO:0000256" key="1">
    <source>
        <dbReference type="ARBA" id="ARBA00005594"/>
    </source>
</evidence>